<comment type="caution">
    <text evidence="3">The sequence shown here is derived from an EMBL/GenBank/DDBJ whole genome shotgun (WGS) entry which is preliminary data.</text>
</comment>
<dbReference type="InterPro" id="IPR036291">
    <property type="entry name" value="NAD(P)-bd_dom_sf"/>
</dbReference>
<dbReference type="SUPFAM" id="SSF48179">
    <property type="entry name" value="6-phosphogluconate dehydrogenase C-terminal domain-like"/>
    <property type="match status" value="1"/>
</dbReference>
<gene>
    <name evidence="3" type="ORF">K0U00_37420</name>
</gene>
<dbReference type="Pfam" id="PF03446">
    <property type="entry name" value="NAD_binding_2"/>
    <property type="match status" value="1"/>
</dbReference>
<evidence type="ECO:0000313" key="4">
    <source>
        <dbReference type="Proteomes" id="UP001519887"/>
    </source>
</evidence>
<evidence type="ECO:0000313" key="3">
    <source>
        <dbReference type="EMBL" id="MBW7459756.1"/>
    </source>
</evidence>
<dbReference type="Gene3D" id="3.40.50.720">
    <property type="entry name" value="NAD(P)-binding Rossmann-like Domain"/>
    <property type="match status" value="1"/>
</dbReference>
<dbReference type="InterPro" id="IPR006115">
    <property type="entry name" value="6PGDH_NADP-bd"/>
</dbReference>
<keyword evidence="4" id="KW-1185">Reference proteome</keyword>
<feature type="domain" description="6-phosphogluconate dehydrogenase NADP-binding" evidence="1">
    <location>
        <begin position="5"/>
        <end position="109"/>
    </location>
</feature>
<feature type="non-terminal residue" evidence="3">
    <location>
        <position position="1"/>
    </location>
</feature>
<accession>A0ABS7CFR4</accession>
<dbReference type="InterPro" id="IPR013328">
    <property type="entry name" value="6PGD_dom2"/>
</dbReference>
<dbReference type="Proteomes" id="UP001519887">
    <property type="component" value="Unassembled WGS sequence"/>
</dbReference>
<dbReference type="SUPFAM" id="SSF51735">
    <property type="entry name" value="NAD(P)-binding Rossmann-fold domains"/>
    <property type="match status" value="1"/>
</dbReference>
<evidence type="ECO:0000259" key="2">
    <source>
        <dbReference type="Pfam" id="PF14833"/>
    </source>
</evidence>
<protein>
    <submittedName>
        <fullName evidence="3">NAD(P)-dependent oxidoreductase</fullName>
    </submittedName>
</protein>
<dbReference type="InterPro" id="IPR051265">
    <property type="entry name" value="HIBADH-related_NP60_sf"/>
</dbReference>
<reference evidence="3 4" key="1">
    <citation type="submission" date="2021-07" db="EMBL/GenBank/DDBJ databases">
        <title>Paenibacillus radiodurans sp. nov., isolated from the southeastern edge of Tengger Desert.</title>
        <authorList>
            <person name="Zhang G."/>
        </authorList>
    </citation>
    <scope>NUCLEOTIDE SEQUENCE [LARGE SCALE GENOMIC DNA]</scope>
    <source>
        <strain evidence="3 4">CCM 7311</strain>
    </source>
</reference>
<organism evidence="3 4">
    <name type="scientific">Paenibacillus sepulcri</name>
    <dbReference type="NCBI Taxonomy" id="359917"/>
    <lineage>
        <taxon>Bacteria</taxon>
        <taxon>Bacillati</taxon>
        <taxon>Bacillota</taxon>
        <taxon>Bacilli</taxon>
        <taxon>Bacillales</taxon>
        <taxon>Paenibacillaceae</taxon>
        <taxon>Paenibacillus</taxon>
    </lineage>
</organism>
<dbReference type="InterPro" id="IPR029154">
    <property type="entry name" value="HIBADH-like_NADP-bd"/>
</dbReference>
<dbReference type="PANTHER" id="PTHR43580">
    <property type="entry name" value="OXIDOREDUCTASE GLYR1-RELATED"/>
    <property type="match status" value="1"/>
</dbReference>
<feature type="domain" description="3-hydroxyisobutyrate dehydrogenase-like NAD-binding" evidence="2">
    <location>
        <begin position="118"/>
        <end position="220"/>
    </location>
</feature>
<dbReference type="Pfam" id="PF14833">
    <property type="entry name" value="NAD_binding_11"/>
    <property type="match status" value="1"/>
</dbReference>
<dbReference type="InterPro" id="IPR008927">
    <property type="entry name" value="6-PGluconate_DH-like_C_sf"/>
</dbReference>
<sequence length="223" mass="23634">TRPVDAVTTGGIVATLVWDDAAVESIVMSEGFLEKLGQGGIHISMSTVSPETSRKLAAIHAQHGSVLIEAPIFGVAEAAVARQLLIPVAGPQNAQERVRPLLEAMGGQNIFDFGEVVGAATQVKLVGNFMIVSAVQTLREALSMVEKNGGDPKAVADMLTQTLFAAPIYKNYGRMIAEKKDAAFSQSRIPLKDVGIFKKTAEQVESPTPVSSLLYDLLSSGEE</sequence>
<evidence type="ECO:0000259" key="1">
    <source>
        <dbReference type="Pfam" id="PF03446"/>
    </source>
</evidence>
<dbReference type="EMBL" id="JAHZIK010001813">
    <property type="protein sequence ID" value="MBW7459756.1"/>
    <property type="molecule type" value="Genomic_DNA"/>
</dbReference>
<dbReference type="Gene3D" id="1.10.1040.10">
    <property type="entry name" value="N-(1-d-carboxylethyl)-l-norvaline Dehydrogenase, domain 2"/>
    <property type="match status" value="1"/>
</dbReference>
<name>A0ABS7CFR4_9BACL</name>
<dbReference type="PANTHER" id="PTHR43580:SF2">
    <property type="entry name" value="CYTOKINE-LIKE NUCLEAR FACTOR N-PAC"/>
    <property type="match status" value="1"/>
</dbReference>
<proteinExistence type="predicted"/>